<keyword evidence="1" id="KW-0378">Hydrolase</keyword>
<keyword evidence="1" id="KW-0482">Metalloprotease</keyword>
<dbReference type="InterPro" id="IPR006026">
    <property type="entry name" value="Peptidase_Metallo"/>
</dbReference>
<dbReference type="GO" id="GO:0008270">
    <property type="term" value="F:zinc ion binding"/>
    <property type="evidence" value="ECO:0007669"/>
    <property type="project" value="UniProtKB-UniRule"/>
</dbReference>
<dbReference type="STRING" id="1150368.SAMN02927921_00439"/>
<dbReference type="SUPFAM" id="SSF55486">
    <property type="entry name" value="Metalloproteases ('zincins'), catalytic domain"/>
    <property type="match status" value="1"/>
</dbReference>
<gene>
    <name evidence="3" type="ORF">SAMN02927921_00439</name>
</gene>
<proteinExistence type="predicted"/>
<dbReference type="InterPro" id="IPR024079">
    <property type="entry name" value="MetalloPept_cat_dom_sf"/>
</dbReference>
<dbReference type="PANTHER" id="PTHR10127:SF850">
    <property type="entry name" value="METALLOENDOPEPTIDASE"/>
    <property type="match status" value="1"/>
</dbReference>
<dbReference type="RefSeq" id="WP_245776963.1">
    <property type="nucleotide sequence ID" value="NZ_FPJE01000002.1"/>
</dbReference>
<evidence type="ECO:0000313" key="3">
    <source>
        <dbReference type="EMBL" id="SFW18929.1"/>
    </source>
</evidence>
<protein>
    <submittedName>
        <fullName evidence="3">Astacin (Peptidase family M12A)</fullName>
    </submittedName>
</protein>
<dbReference type="SMART" id="SM00235">
    <property type="entry name" value="ZnMc"/>
    <property type="match status" value="1"/>
</dbReference>
<dbReference type="Gene3D" id="3.40.390.10">
    <property type="entry name" value="Collagenase (Catalytic Domain)"/>
    <property type="match status" value="1"/>
</dbReference>
<keyword evidence="1" id="KW-0645">Protease</keyword>
<feature type="binding site" evidence="1">
    <location>
        <position position="92"/>
    </location>
    <ligand>
        <name>Zn(2+)</name>
        <dbReference type="ChEBI" id="CHEBI:29105"/>
        <note>catalytic</note>
    </ligand>
</feature>
<dbReference type="PROSITE" id="PS51864">
    <property type="entry name" value="ASTACIN"/>
    <property type="match status" value="1"/>
</dbReference>
<feature type="non-terminal residue" evidence="3">
    <location>
        <position position="281"/>
    </location>
</feature>
<dbReference type="Proteomes" id="UP000182248">
    <property type="component" value="Unassembled WGS sequence"/>
</dbReference>
<dbReference type="GO" id="GO:0006508">
    <property type="term" value="P:proteolysis"/>
    <property type="evidence" value="ECO:0007669"/>
    <property type="project" value="UniProtKB-KW"/>
</dbReference>
<dbReference type="InterPro" id="IPR001506">
    <property type="entry name" value="Peptidase_M12A"/>
</dbReference>
<dbReference type="EMBL" id="FPJE01000002">
    <property type="protein sequence ID" value="SFW18929.1"/>
    <property type="molecule type" value="Genomic_DNA"/>
</dbReference>
<name>A0A1K1M783_9FLAO</name>
<organism evidence="3 4">
    <name type="scientific">Sinomicrobium oceani</name>
    <dbReference type="NCBI Taxonomy" id="1150368"/>
    <lineage>
        <taxon>Bacteria</taxon>
        <taxon>Pseudomonadati</taxon>
        <taxon>Bacteroidota</taxon>
        <taxon>Flavobacteriia</taxon>
        <taxon>Flavobacteriales</taxon>
        <taxon>Flavobacteriaceae</taxon>
        <taxon>Sinomicrobium</taxon>
    </lineage>
</organism>
<feature type="active site" evidence="1">
    <location>
        <position position="89"/>
    </location>
</feature>
<reference evidence="3 4" key="1">
    <citation type="submission" date="2016-11" db="EMBL/GenBank/DDBJ databases">
        <authorList>
            <person name="Jaros S."/>
            <person name="Januszkiewicz K."/>
            <person name="Wedrychowicz H."/>
        </authorList>
    </citation>
    <scope>NUCLEOTIDE SEQUENCE [LARGE SCALE GENOMIC DNA]</scope>
    <source>
        <strain evidence="3 4">CGMCC 1.12145</strain>
    </source>
</reference>
<feature type="binding site" evidence="1">
    <location>
        <position position="98"/>
    </location>
    <ligand>
        <name>Zn(2+)</name>
        <dbReference type="ChEBI" id="CHEBI:29105"/>
        <note>catalytic</note>
    </ligand>
</feature>
<accession>A0A1K1M783</accession>
<feature type="domain" description="Peptidase M12A" evidence="2">
    <location>
        <begin position="2"/>
        <end position="200"/>
    </location>
</feature>
<dbReference type="GO" id="GO:0004222">
    <property type="term" value="F:metalloendopeptidase activity"/>
    <property type="evidence" value="ECO:0007669"/>
    <property type="project" value="UniProtKB-UniRule"/>
</dbReference>
<dbReference type="PRINTS" id="PR00480">
    <property type="entry name" value="ASTACIN"/>
</dbReference>
<dbReference type="PANTHER" id="PTHR10127">
    <property type="entry name" value="DISCOIDIN, CUB, EGF, LAMININ , AND ZINC METALLOPROTEASE DOMAIN CONTAINING"/>
    <property type="match status" value="1"/>
</dbReference>
<dbReference type="AlphaFoldDB" id="A0A1K1M783"/>
<evidence type="ECO:0000256" key="1">
    <source>
        <dbReference type="PROSITE-ProRule" id="PRU01211"/>
    </source>
</evidence>
<keyword evidence="1" id="KW-0479">Metal-binding</keyword>
<comment type="cofactor">
    <cofactor evidence="1">
        <name>Zn(2+)</name>
        <dbReference type="ChEBI" id="CHEBI:29105"/>
    </cofactor>
    <text evidence="1">Binds 1 zinc ion per subunit.</text>
</comment>
<comment type="caution">
    <text evidence="1">Lacks conserved residue(s) required for the propagation of feature annotation.</text>
</comment>
<keyword evidence="4" id="KW-1185">Reference proteome</keyword>
<keyword evidence="1" id="KW-0862">Zinc</keyword>
<dbReference type="Pfam" id="PF01400">
    <property type="entry name" value="Astacin"/>
    <property type="match status" value="1"/>
</dbReference>
<feature type="binding site" evidence="1">
    <location>
        <position position="88"/>
    </location>
    <ligand>
        <name>Zn(2+)</name>
        <dbReference type="ChEBI" id="CHEBI:29105"/>
        <note>catalytic</note>
    </ligand>
</feature>
<evidence type="ECO:0000259" key="2">
    <source>
        <dbReference type="PROSITE" id="PS51864"/>
    </source>
</evidence>
<evidence type="ECO:0000313" key="4">
    <source>
        <dbReference type="Proteomes" id="UP000182248"/>
    </source>
</evidence>
<sequence length="281" mass="32435">MASIPQNVTLWPYRRIPYTFEPGFPFKKDVRKAMDKWQNAAGVSFVERVNEPNYLMISRPQKGGSSSAVGMKGGRQDVIIGNDYIGLHELGHALGLIHEQSRCDRDDYIEVLWYNIEKGEENVNFKIHTKSHNLTEYDRKSVMHYPAPATGWQGRPSGSNVWTMLWKKNNKTKLGPDNWSDLSRLDKNPKGLRAAYNKIPVPMGPETDHGYWKNPYATQFPFTVNGKQFFYGQNQNTNYWFIQELLSDGKMGPETDHGKWRFAYGTQFSFTIGNRVFFYGQ</sequence>